<dbReference type="PANTHER" id="PTHR36880">
    <property type="entry name" value="9130008F23RIK PROTEIN"/>
    <property type="match status" value="1"/>
</dbReference>
<organism evidence="2 3">
    <name type="scientific">Mesocricetus auratus</name>
    <name type="common">Golden hamster</name>
    <dbReference type="NCBI Taxonomy" id="10036"/>
    <lineage>
        <taxon>Eukaryota</taxon>
        <taxon>Metazoa</taxon>
        <taxon>Chordata</taxon>
        <taxon>Craniata</taxon>
        <taxon>Vertebrata</taxon>
        <taxon>Euteleostomi</taxon>
        <taxon>Mammalia</taxon>
        <taxon>Eutheria</taxon>
        <taxon>Euarchontoglires</taxon>
        <taxon>Glires</taxon>
        <taxon>Rodentia</taxon>
        <taxon>Myomorpha</taxon>
        <taxon>Muroidea</taxon>
        <taxon>Cricetidae</taxon>
        <taxon>Cricetinae</taxon>
        <taxon>Mesocricetus</taxon>
    </lineage>
</organism>
<evidence type="ECO:0000256" key="1">
    <source>
        <dbReference type="SAM" id="MobiDB-lite"/>
    </source>
</evidence>
<evidence type="ECO:0000313" key="2">
    <source>
        <dbReference type="Proteomes" id="UP000886700"/>
    </source>
</evidence>
<feature type="region of interest" description="Disordered" evidence="1">
    <location>
        <begin position="94"/>
        <end position="115"/>
    </location>
</feature>
<dbReference type="InterPro" id="IPR037739">
    <property type="entry name" value="C6orf141"/>
</dbReference>
<evidence type="ECO:0000313" key="3">
    <source>
        <dbReference type="RefSeq" id="XP_040585449.1"/>
    </source>
</evidence>
<feature type="compositionally biased region" description="Basic and acidic residues" evidence="1">
    <location>
        <begin position="98"/>
        <end position="114"/>
    </location>
</feature>
<gene>
    <name evidence="3" type="primary">CUNH6orf141</name>
</gene>
<proteinExistence type="predicted"/>
<accession>A0ABM2W417</accession>
<protein>
    <submittedName>
        <fullName evidence="3">Uncharacterized protein C6orf141 homolog</fullName>
    </submittedName>
</protein>
<name>A0ABM2W417_MESAU</name>
<feature type="region of interest" description="Disordered" evidence="1">
    <location>
        <begin position="1"/>
        <end position="57"/>
    </location>
</feature>
<dbReference type="PANTHER" id="PTHR36880:SF1">
    <property type="entry name" value="9130008F23RIK PROTEIN"/>
    <property type="match status" value="1"/>
</dbReference>
<keyword evidence="2" id="KW-1185">Reference proteome</keyword>
<dbReference type="RefSeq" id="XP_040585449.1">
    <property type="nucleotide sequence ID" value="XM_040729515.1"/>
</dbReference>
<dbReference type="GeneID" id="101843482"/>
<sequence>MNDPLAGIEPGKSRGRAGCSPLPVECGPPLDPGARDPTLAGTDRDLAAAGGDVRSRTGENLDCQSWVREKVLFLLHPERWLGTQTDPACAELAGSEDLPPRIGDRRHSEPEPRLSRRRIATIPGAQRRDPAATPRSVLVRVVDYQETQEVQRTAWTKGHMTTRTEERSVTAVTFRTQSEEHLSFHKCPRKSIQTCPQC</sequence>
<reference evidence="3" key="1">
    <citation type="submission" date="2025-08" db="UniProtKB">
        <authorList>
            <consortium name="RefSeq"/>
        </authorList>
    </citation>
    <scope>IDENTIFICATION</scope>
    <source>
        <tissue evidence="3">Liver</tissue>
    </source>
</reference>
<dbReference type="Proteomes" id="UP000886700">
    <property type="component" value="Unplaced"/>
</dbReference>